<accession>A0A4V1GLK7</accession>
<dbReference type="KEGG" id="emt:CPZ25_001965"/>
<proteinExistence type="predicted"/>
<evidence type="ECO:0000313" key="2">
    <source>
        <dbReference type="Proteomes" id="UP000218387"/>
    </source>
</evidence>
<dbReference type="RefSeq" id="WP_096919504.1">
    <property type="nucleotide sequence ID" value="NZ_CP029487.1"/>
</dbReference>
<organism evidence="1 2">
    <name type="scientific">Eubacterium maltosivorans</name>
    <dbReference type="NCBI Taxonomy" id="2041044"/>
    <lineage>
        <taxon>Bacteria</taxon>
        <taxon>Bacillati</taxon>
        <taxon>Bacillota</taxon>
        <taxon>Clostridia</taxon>
        <taxon>Eubacteriales</taxon>
        <taxon>Eubacteriaceae</taxon>
        <taxon>Eubacterium</taxon>
    </lineage>
</organism>
<dbReference type="Proteomes" id="UP000218387">
    <property type="component" value="Chromosome"/>
</dbReference>
<keyword evidence="2" id="KW-1185">Reference proteome</keyword>
<reference evidence="1 2" key="1">
    <citation type="submission" date="2018-05" db="EMBL/GenBank/DDBJ databases">
        <title>Genome comparison of Eubacterium sp.</title>
        <authorList>
            <person name="Feng Y."/>
            <person name="Sanchez-Andrea I."/>
            <person name="Stams A.J.M."/>
            <person name="De Vos W.M."/>
        </authorList>
    </citation>
    <scope>NUCLEOTIDE SEQUENCE [LARGE SCALE GENOMIC DNA]</scope>
    <source>
        <strain evidence="1 2">YI</strain>
    </source>
</reference>
<evidence type="ECO:0000313" key="1">
    <source>
        <dbReference type="EMBL" id="QCT70126.1"/>
    </source>
</evidence>
<dbReference type="AlphaFoldDB" id="A0A4V1GLK7"/>
<sequence length="264" mass="30472">MVQQDLERKLNNWYKDLNGKDYALILTDDADSLLTCQFLQAKFPGLQVGGFFNFDELYINPERAKGKKWVYVDADITRGRCFGNHRAPISNPLALNPNVIAPQAYNQKYIGSTLLWVMALYNEDLSALSEQELIRLLCIDSAYLGYYNKNGAFKHINKKWFIALGYPNLGDFLEAHQKSDFEQYITQNDLKAKINIKDGYLSSVLNVPYDYNFELLSQYQKEFVTLEQLKIIEKSTIFNAVETYKDRFVIQKRASVTPLAKILT</sequence>
<gene>
    <name evidence="1" type="ORF">CPZ25_001965</name>
</gene>
<protein>
    <submittedName>
        <fullName evidence="1">Uncharacterized protein</fullName>
    </submittedName>
</protein>
<dbReference type="EMBL" id="CP029487">
    <property type="protein sequence ID" value="QCT70126.1"/>
    <property type="molecule type" value="Genomic_DNA"/>
</dbReference>
<name>A0A4V1GLK7_EUBML</name>